<reference evidence="1 2" key="1">
    <citation type="journal article" date="2012" name="J. Bacteriol.">
        <title>Genome sequence of a novel nicotine-degrading strain, Pseudomonas geniculata N1.</title>
        <authorList>
            <person name="Tang H."/>
            <person name="Yu H."/>
            <person name="Tai C."/>
            <person name="Huang K."/>
            <person name="Liu Y."/>
            <person name="Wang L."/>
            <person name="Yao Y."/>
            <person name="Wu G."/>
            <person name="Xu P."/>
        </authorList>
    </citation>
    <scope>NUCLEOTIDE SEQUENCE [LARGE SCALE GENOMIC DNA]</scope>
    <source>
        <strain evidence="1 2">N1</strain>
    </source>
</reference>
<name>A0A0L8A4L0_9GAMM</name>
<evidence type="ECO:0000313" key="2">
    <source>
        <dbReference type="Proteomes" id="UP000036890"/>
    </source>
</evidence>
<comment type="caution">
    <text evidence="1">The sequence shown here is derived from an EMBL/GenBank/DDBJ whole genome shotgun (WGS) entry which is preliminary data.</text>
</comment>
<organism evidence="1 2">
    <name type="scientific">Stenotrophomonas geniculata N1</name>
    <dbReference type="NCBI Taxonomy" id="1167641"/>
    <lineage>
        <taxon>Bacteria</taxon>
        <taxon>Pseudomonadati</taxon>
        <taxon>Pseudomonadota</taxon>
        <taxon>Gammaproteobacteria</taxon>
        <taxon>Lysobacterales</taxon>
        <taxon>Lysobacteraceae</taxon>
        <taxon>Stenotrophomonas</taxon>
    </lineage>
</organism>
<gene>
    <name evidence="1" type="ORF">W7K_21200</name>
</gene>
<protein>
    <submittedName>
        <fullName evidence="1">Uncharacterized protein</fullName>
    </submittedName>
</protein>
<dbReference type="OrthoDB" id="8482145at2"/>
<dbReference type="EMBL" id="AJLO02000047">
    <property type="protein sequence ID" value="KOE97275.1"/>
    <property type="molecule type" value="Genomic_DNA"/>
</dbReference>
<evidence type="ECO:0000313" key="1">
    <source>
        <dbReference type="EMBL" id="KOE97275.1"/>
    </source>
</evidence>
<dbReference type="AlphaFoldDB" id="A0A0L8A4L0"/>
<accession>A0A0L8A4L0</accession>
<dbReference type="Proteomes" id="UP000036890">
    <property type="component" value="Unassembled WGS sequence"/>
</dbReference>
<sequence>MSGRTEGPWAYQEQSDAYTHIVRGPNNRFICQLSQDSSGEIERTARLISAAPEMRDELQMLCDVLEAGADPLPVEVDARIAFARAAIAKANGEQP</sequence>
<dbReference type="RefSeq" id="WP_010480587.1">
    <property type="nucleotide sequence ID" value="NZ_AJLO02000047.1"/>
</dbReference>
<proteinExistence type="predicted"/>